<dbReference type="AlphaFoldDB" id="A0A1G2ARZ6"/>
<accession>A0A1G2ARZ6</accession>
<proteinExistence type="predicted"/>
<dbReference type="STRING" id="1798540.A3B74_00215"/>
<gene>
    <name evidence="1" type="ORF">A3B74_00215</name>
</gene>
<sequence>MTRESALAYFEDVLQAYDLAQYVAVLEAASGKKVIARFAEELFDHWKQHSTQLGLSPRSSAQIVFTKLQERMQRVEQALRSFFEDPTCTTLASWQTLFERLAASVDRHYLRGFFLKQTVCKELLRAFPPKHVMKFLGYNNFDVLLEHEDVFEIMASLRFGETKEWMHDFFRQYTDLRSSDFEIRQVQWRVLDPRKWAALSDRFQHQKFHQLSHLKEVGLIFFLPHFESRDTYILIKPMSLFLHYVYEIHFFSESFQAAAQAPETFTQTLIALLKGDVRIPPVKRTVIPILHQYHLKEASPDPRAFQPHVHTEVLHWKRAVETLFSLLSSQLSPEDVQLFHDGNILVQRIGEKLVSMNFSDLAIDERNIKTYHVHEALWNALFVAHFSEEVLRSAFLTHLSLGYFDVKAL</sequence>
<dbReference type="EMBL" id="MHKB01000009">
    <property type="protein sequence ID" value="OGY79266.1"/>
    <property type="molecule type" value="Genomic_DNA"/>
</dbReference>
<reference evidence="1 2" key="1">
    <citation type="journal article" date="2016" name="Nat. Commun.">
        <title>Thousands of microbial genomes shed light on interconnected biogeochemical processes in an aquifer system.</title>
        <authorList>
            <person name="Anantharaman K."/>
            <person name="Brown C.T."/>
            <person name="Hug L.A."/>
            <person name="Sharon I."/>
            <person name="Castelle C.J."/>
            <person name="Probst A.J."/>
            <person name="Thomas B.C."/>
            <person name="Singh A."/>
            <person name="Wilkins M.J."/>
            <person name="Karaoz U."/>
            <person name="Brodie E.L."/>
            <person name="Williams K.H."/>
            <person name="Hubbard S.S."/>
            <person name="Banfield J.F."/>
        </authorList>
    </citation>
    <scope>NUCLEOTIDE SEQUENCE [LARGE SCALE GENOMIC DNA]</scope>
</reference>
<evidence type="ECO:0000313" key="1">
    <source>
        <dbReference type="EMBL" id="OGY79266.1"/>
    </source>
</evidence>
<dbReference type="Proteomes" id="UP000177165">
    <property type="component" value="Unassembled WGS sequence"/>
</dbReference>
<name>A0A1G2ARZ6_9BACT</name>
<comment type="caution">
    <text evidence="1">The sequence shown here is derived from an EMBL/GenBank/DDBJ whole genome shotgun (WGS) entry which is preliminary data.</text>
</comment>
<organism evidence="1 2">
    <name type="scientific">Candidatus Kerfeldbacteria bacterium RIFCSPHIGHO2_02_FULL_42_14</name>
    <dbReference type="NCBI Taxonomy" id="1798540"/>
    <lineage>
        <taxon>Bacteria</taxon>
        <taxon>Candidatus Kerfeldiibacteriota</taxon>
    </lineage>
</organism>
<evidence type="ECO:0000313" key="2">
    <source>
        <dbReference type="Proteomes" id="UP000177165"/>
    </source>
</evidence>
<protein>
    <submittedName>
        <fullName evidence="1">Uncharacterized protein</fullName>
    </submittedName>
</protein>